<sequence length="296" mass="34286">MNNNDMDFAFFSANLHHFVPSIPWEDHRYLFLTYKKYHSARNPADYTAEILGLQPNMPAGILAVFHLGQHELLPLFLADAGLDFDILISKKVYWKYETSLNRHRTLFGQTDRQFNFLFAEDQRVILQIRSSLRAGRHILVFADGNLGTADAESTLLPVSFFESTLSVRQGIGFISHVLQVPVYPVFDQLSDDLVRISLQPPICPDPEVARHVYIRDCMQLLFAQLSDRLNQQWTDWACWVYLHHNGMLCLRTAMAPPPGKVDIRHVSLFKLETKLFLLDRRDYNIFVINDYNCVNK</sequence>
<organism evidence="1 2">
    <name type="scientific">Sphingobacterium thalpophilum</name>
    <dbReference type="NCBI Taxonomy" id="259"/>
    <lineage>
        <taxon>Bacteria</taxon>
        <taxon>Pseudomonadati</taxon>
        <taxon>Bacteroidota</taxon>
        <taxon>Sphingobacteriia</taxon>
        <taxon>Sphingobacteriales</taxon>
        <taxon>Sphingobacteriaceae</taxon>
        <taxon>Sphingobacterium</taxon>
    </lineage>
</organism>
<protein>
    <submittedName>
        <fullName evidence="1">Uncharacterized protein</fullName>
    </submittedName>
</protein>
<evidence type="ECO:0000313" key="2">
    <source>
        <dbReference type="Proteomes" id="UP001566204"/>
    </source>
</evidence>
<dbReference type="RefSeq" id="WP_370482089.1">
    <property type="nucleotide sequence ID" value="NZ_JBEOQA010000001.1"/>
</dbReference>
<accession>A0ABV4HDF1</accession>
<dbReference type="Proteomes" id="UP001566204">
    <property type="component" value="Unassembled WGS sequence"/>
</dbReference>
<evidence type="ECO:0000313" key="1">
    <source>
        <dbReference type="EMBL" id="MEZ0451730.1"/>
    </source>
</evidence>
<gene>
    <name evidence="1" type="ORF">ABTW24_09000</name>
</gene>
<keyword evidence="2" id="KW-1185">Reference proteome</keyword>
<dbReference type="EMBL" id="JBEOQB010000002">
    <property type="protein sequence ID" value="MEZ0451730.1"/>
    <property type="molecule type" value="Genomic_DNA"/>
</dbReference>
<reference evidence="1 2" key="1">
    <citation type="submission" date="2024-06" db="EMBL/GenBank/DDBJ databases">
        <title>Soil Sphingobacterium thalpophilum.</title>
        <authorList>
            <person name="Yang J."/>
            <person name="Li J."/>
        </authorList>
    </citation>
    <scope>NUCLEOTIDE SEQUENCE [LARGE SCALE GENOMIC DNA]</scope>
    <source>
        <strain evidence="1 2">22g91tb</strain>
    </source>
</reference>
<name>A0ABV4HDF1_9SPHI</name>
<proteinExistence type="predicted"/>
<comment type="caution">
    <text evidence="1">The sequence shown here is derived from an EMBL/GenBank/DDBJ whole genome shotgun (WGS) entry which is preliminary data.</text>
</comment>